<dbReference type="Gene3D" id="3.40.50.720">
    <property type="entry name" value="NAD(P)-binding Rossmann-like Domain"/>
    <property type="match status" value="1"/>
</dbReference>
<evidence type="ECO:0000256" key="1">
    <source>
        <dbReference type="ARBA" id="ARBA00023002"/>
    </source>
</evidence>
<dbReference type="AlphaFoldDB" id="A0A3N5A6Z9"/>
<dbReference type="EMBL" id="RKRA01000001">
    <property type="protein sequence ID" value="RPF29185.1"/>
    <property type="molecule type" value="Genomic_DNA"/>
</dbReference>
<organism evidence="4 5">
    <name type="scientific">Georgenia muralis</name>
    <dbReference type="NCBI Taxonomy" id="154117"/>
    <lineage>
        <taxon>Bacteria</taxon>
        <taxon>Bacillati</taxon>
        <taxon>Actinomycetota</taxon>
        <taxon>Actinomycetes</taxon>
        <taxon>Micrococcales</taxon>
        <taxon>Bogoriellaceae</taxon>
        <taxon>Georgenia</taxon>
    </lineage>
</organism>
<dbReference type="PANTHER" id="PTHR14239:SF10">
    <property type="entry name" value="REDUCTASE"/>
    <property type="match status" value="1"/>
</dbReference>
<gene>
    <name evidence="4" type="ORF">EDD32_3746</name>
</gene>
<dbReference type="InterPro" id="IPR051267">
    <property type="entry name" value="STEAP_metalloreductase"/>
</dbReference>
<feature type="region of interest" description="Disordered" evidence="2">
    <location>
        <begin position="1"/>
        <end position="45"/>
    </location>
</feature>
<dbReference type="Proteomes" id="UP000280726">
    <property type="component" value="Unassembled WGS sequence"/>
</dbReference>
<protein>
    <submittedName>
        <fullName evidence="4">Reduced coenzyme F420:NADP oxidoreductase</fullName>
    </submittedName>
</protein>
<keyword evidence="5" id="KW-1185">Reference proteome</keyword>
<dbReference type="InterPro" id="IPR036291">
    <property type="entry name" value="NAD(P)-bd_dom_sf"/>
</dbReference>
<evidence type="ECO:0000259" key="3">
    <source>
        <dbReference type="Pfam" id="PF03807"/>
    </source>
</evidence>
<dbReference type="PANTHER" id="PTHR14239">
    <property type="entry name" value="DUDULIN-RELATED"/>
    <property type="match status" value="1"/>
</dbReference>
<dbReference type="SUPFAM" id="SSF51735">
    <property type="entry name" value="NAD(P)-binding Rossmann-fold domains"/>
    <property type="match status" value="1"/>
</dbReference>
<feature type="compositionally biased region" description="Low complexity" evidence="2">
    <location>
        <begin position="13"/>
        <end position="45"/>
    </location>
</feature>
<proteinExistence type="predicted"/>
<reference evidence="4 5" key="1">
    <citation type="submission" date="2018-11" db="EMBL/GenBank/DDBJ databases">
        <title>Sequencing the genomes of 1000 actinobacteria strains.</title>
        <authorList>
            <person name="Klenk H.-P."/>
        </authorList>
    </citation>
    <scope>NUCLEOTIDE SEQUENCE [LARGE SCALE GENOMIC DNA]</scope>
    <source>
        <strain evidence="4 5">DSM 14418</strain>
    </source>
</reference>
<dbReference type="InterPro" id="IPR028939">
    <property type="entry name" value="P5C_Rdtase_cat_N"/>
</dbReference>
<dbReference type="RefSeq" id="WP_123919956.1">
    <property type="nucleotide sequence ID" value="NZ_RKRA01000001.1"/>
</dbReference>
<keyword evidence="1" id="KW-0560">Oxidoreductase</keyword>
<accession>A0A3N5A6Z9</accession>
<evidence type="ECO:0000256" key="2">
    <source>
        <dbReference type="SAM" id="MobiDB-lite"/>
    </source>
</evidence>
<evidence type="ECO:0000313" key="5">
    <source>
        <dbReference type="Proteomes" id="UP000280726"/>
    </source>
</evidence>
<comment type="caution">
    <text evidence="4">The sequence shown here is derived from an EMBL/GenBank/DDBJ whole genome shotgun (WGS) entry which is preliminary data.</text>
</comment>
<evidence type="ECO:0000313" key="4">
    <source>
        <dbReference type="EMBL" id="RPF29185.1"/>
    </source>
</evidence>
<dbReference type="GO" id="GO:0016491">
    <property type="term" value="F:oxidoreductase activity"/>
    <property type="evidence" value="ECO:0007669"/>
    <property type="project" value="UniProtKB-KW"/>
</dbReference>
<dbReference type="OrthoDB" id="5738121at2"/>
<feature type="domain" description="Pyrroline-5-carboxylate reductase catalytic N-terminal" evidence="3">
    <location>
        <begin position="48"/>
        <end position="137"/>
    </location>
</feature>
<dbReference type="Pfam" id="PF03807">
    <property type="entry name" value="F420_oxidored"/>
    <property type="match status" value="1"/>
</dbReference>
<feature type="compositionally biased region" description="Basic and acidic residues" evidence="2">
    <location>
        <begin position="1"/>
        <end position="12"/>
    </location>
</feature>
<name>A0A3N5A6Z9_9MICO</name>
<sequence>MGLFDLFRRTRSADPAPRSAATTASETTQDTTPETTQTTTPRSTMSTLTIIGAGNMTRGIATRALAAGHTVQILARDAEAAAALAAELSGDVTTGPVDAPIAGDVVVLALPYGAALEVAGQLGQALAGKVVVDITNPVDFATFDTLVVPAGTSAAEEIAKAAPEAKVVKGFNTTFAGTLVSGEVAGQPLDVLVAGDDDAAKAEVIALADSAGMRGVDAGPLRRAQQLEAVGFLHMTLQGTLGNTWSTGVKVLGA</sequence>